<keyword evidence="9" id="KW-0175">Coiled coil</keyword>
<evidence type="ECO:0000256" key="2">
    <source>
        <dbReference type="ARBA" id="ARBA00022527"/>
    </source>
</evidence>
<feature type="compositionally biased region" description="Gly residues" evidence="10">
    <location>
        <begin position="942"/>
        <end position="973"/>
    </location>
</feature>
<feature type="compositionally biased region" description="Basic and acidic residues" evidence="10">
    <location>
        <begin position="818"/>
        <end position="829"/>
    </location>
</feature>
<protein>
    <submittedName>
        <fullName evidence="14">Mitogen-activated protein kinase kinase kinase 20-like</fullName>
    </submittedName>
</protein>
<gene>
    <name evidence="14" type="primary">LOC111114895</name>
</gene>
<feature type="compositionally biased region" description="Low complexity" evidence="10">
    <location>
        <begin position="734"/>
        <end position="750"/>
    </location>
</feature>
<feature type="region of interest" description="Disordered" evidence="10">
    <location>
        <begin position="854"/>
        <end position="985"/>
    </location>
</feature>
<keyword evidence="2" id="KW-0723">Serine/threonine-protein kinase</keyword>
<proteinExistence type="predicted"/>
<dbReference type="OrthoDB" id="339325at2759"/>
<evidence type="ECO:0000256" key="5">
    <source>
        <dbReference type="ARBA" id="ARBA00022777"/>
    </source>
</evidence>
<accession>A0A8B8C273</accession>
<dbReference type="AlphaFoldDB" id="A0A8B8C273"/>
<dbReference type="PANTHER" id="PTHR44329:SF288">
    <property type="entry name" value="MITOGEN-ACTIVATED PROTEIN KINASE KINASE KINASE 20"/>
    <property type="match status" value="1"/>
</dbReference>
<keyword evidence="4" id="KW-0547">Nucleotide-binding</keyword>
<dbReference type="FunFam" id="3.30.200.20:FF:000220">
    <property type="entry name" value="mitogen-activated protein kinase kinase kinase 20 isoform X1"/>
    <property type="match status" value="1"/>
</dbReference>
<evidence type="ECO:0000256" key="7">
    <source>
        <dbReference type="ARBA" id="ARBA00023136"/>
    </source>
</evidence>
<dbReference type="SUPFAM" id="SSF47769">
    <property type="entry name" value="SAM/Pointed domain"/>
    <property type="match status" value="1"/>
</dbReference>
<dbReference type="Proteomes" id="UP000694844">
    <property type="component" value="Chromosome 9"/>
</dbReference>
<feature type="region of interest" description="Disordered" evidence="10">
    <location>
        <begin position="560"/>
        <end position="584"/>
    </location>
</feature>
<evidence type="ECO:0000256" key="10">
    <source>
        <dbReference type="SAM" id="MobiDB-lite"/>
    </source>
</evidence>
<feature type="compositionally biased region" description="Polar residues" evidence="10">
    <location>
        <begin position="653"/>
        <end position="668"/>
    </location>
</feature>
<dbReference type="Pfam" id="PF00536">
    <property type="entry name" value="SAM_1"/>
    <property type="match status" value="1"/>
</dbReference>
<evidence type="ECO:0000256" key="9">
    <source>
        <dbReference type="SAM" id="Coils"/>
    </source>
</evidence>
<dbReference type="SMART" id="SM00454">
    <property type="entry name" value="SAM"/>
    <property type="match status" value="1"/>
</dbReference>
<feature type="compositionally biased region" description="Low complexity" evidence="10">
    <location>
        <begin position="677"/>
        <end position="688"/>
    </location>
</feature>
<keyword evidence="6" id="KW-0067">ATP-binding</keyword>
<keyword evidence="8" id="KW-0829">Tyrosine-protein kinase</keyword>
<evidence type="ECO:0000256" key="3">
    <source>
        <dbReference type="ARBA" id="ARBA00022679"/>
    </source>
</evidence>
<evidence type="ECO:0000313" key="13">
    <source>
        <dbReference type="Proteomes" id="UP000694844"/>
    </source>
</evidence>
<feature type="region of interest" description="Disordered" evidence="10">
    <location>
        <begin position="653"/>
        <end position="829"/>
    </location>
</feature>
<dbReference type="GO" id="GO:0005737">
    <property type="term" value="C:cytoplasm"/>
    <property type="evidence" value="ECO:0007669"/>
    <property type="project" value="TreeGrafter"/>
</dbReference>
<dbReference type="GO" id="GO:0050793">
    <property type="term" value="P:regulation of developmental process"/>
    <property type="evidence" value="ECO:0007669"/>
    <property type="project" value="UniProtKB-ARBA"/>
</dbReference>
<dbReference type="Gene3D" id="1.10.150.50">
    <property type="entry name" value="Transcription Factor, Ets-1"/>
    <property type="match status" value="1"/>
</dbReference>
<evidence type="ECO:0000313" key="14">
    <source>
        <dbReference type="RefSeq" id="XP_022309131.1"/>
    </source>
</evidence>
<keyword evidence="5" id="KW-0418">Kinase</keyword>
<dbReference type="GO" id="GO:0004713">
    <property type="term" value="F:protein tyrosine kinase activity"/>
    <property type="evidence" value="ECO:0007669"/>
    <property type="project" value="UniProtKB-KW"/>
</dbReference>
<dbReference type="PRINTS" id="PR00109">
    <property type="entry name" value="TYRKINASE"/>
</dbReference>
<dbReference type="InterPro" id="IPR011009">
    <property type="entry name" value="Kinase-like_dom_sf"/>
</dbReference>
<sequence>MHKGIMDPAISFCEIAFDDLEFYERCGGGSFGSVYRAKWKSENIIVAVKKLLVLDREAHVLSLLSHRNIIQFYGAVMEEPNYCLVTEFAERGSLYDYLQNPDNPMDFQHILTWAREIAQGMNYLHNEAPMKIIHRDLKSKNVVISVQNVCKICDFGASRFMGSTTKMSLAGTFPWMAPEVIQSHPVSDGCDTWSYGVVLWELLTHEVPYRGIEGFQVAWLVVEKGERLTIPSTCPPCFAKLMQQCWNTDPKLRPNFRDILLTLHTMLSDDLLPDQTNSFLEHREVWKKEIQATLQRLKRAESNLTAKERELMEREIKLLERERTLEQQFKAVHLDSFDVNSWTEIDVYQWLKQMENGHSSDLAQYADIFLKHNITGKRLLMLTPERIHAMGITSTGHSMELMTEIELLRAHNHRLLNFPPLSKTQETTTDKSPTHRQITITLIFGHHLRQGRGPEEHKWKMYMELDNEEDDEDVQPLTFIKDVQFESALYGTFHITHPPFIMEKWCTGIVEDMKIDCTVRFESTVKKPKSIKYTHLLDAHVTTSGQKVVTLILYQYSQQGQTDTSPNTNPRALTLRTPQSQGSRLQGDWLRREFQNTPVPPVPQAKSLDIWSGVVAGRKQSLPSTAGSFSVKPIPGTPQVLYSTPGHFPHSVTSPGNLYASQHPSPSHVSPGGFPQSSPGHLSSGYSSTPESPHPNKSPWRFSPRGFTEGDDHVTDSKSNTSGLAETKVTFNLTGSESSNSTEANSAESGFSEHKVSTEKTYASVCSSCRGNMNEQSTNLVRSRHRSDEGPQRQPQGRGHRSEPQEGGYNRGRGHFRGHNEKRHEGHWDRGKYSRRLSDRGVYVSDLKREGRQFRERSYSAGQGRGQFKRGNYERRPFSTGSRGSARGRPYRGGSNRKFNDDFQRSFSDPKARTDNLEVPGTERHVSSDVGSGARRHDGASYGEGGASDRSPGGGDTDGGPRGRTTRGRGGFPRRGSTPRGMTEG</sequence>
<dbReference type="InterPro" id="IPR013761">
    <property type="entry name" value="SAM/pointed_sf"/>
</dbReference>
<dbReference type="Gene3D" id="1.10.510.10">
    <property type="entry name" value="Transferase(Phosphotransferase) domain 1"/>
    <property type="match status" value="1"/>
</dbReference>
<dbReference type="GO" id="GO:0012505">
    <property type="term" value="C:endomembrane system"/>
    <property type="evidence" value="ECO:0007669"/>
    <property type="project" value="UniProtKB-SubCell"/>
</dbReference>
<dbReference type="GO" id="GO:0005524">
    <property type="term" value="F:ATP binding"/>
    <property type="evidence" value="ECO:0007669"/>
    <property type="project" value="UniProtKB-KW"/>
</dbReference>
<name>A0A8B8C273_CRAVI</name>
<dbReference type="SMART" id="SM00220">
    <property type="entry name" value="S_TKc"/>
    <property type="match status" value="1"/>
</dbReference>
<evidence type="ECO:0000256" key="8">
    <source>
        <dbReference type="ARBA" id="ARBA00023137"/>
    </source>
</evidence>
<dbReference type="PROSITE" id="PS50011">
    <property type="entry name" value="PROTEIN_KINASE_DOM"/>
    <property type="match status" value="1"/>
</dbReference>
<keyword evidence="13" id="KW-1185">Reference proteome</keyword>
<dbReference type="GO" id="GO:0004674">
    <property type="term" value="F:protein serine/threonine kinase activity"/>
    <property type="evidence" value="ECO:0007669"/>
    <property type="project" value="UniProtKB-KW"/>
</dbReference>
<reference evidence="14" key="1">
    <citation type="submission" date="2025-08" db="UniProtKB">
        <authorList>
            <consortium name="RefSeq"/>
        </authorList>
    </citation>
    <scope>IDENTIFICATION</scope>
    <source>
        <tissue evidence="14">Whole sample</tissue>
    </source>
</reference>
<evidence type="ECO:0000259" key="12">
    <source>
        <dbReference type="PROSITE" id="PS50105"/>
    </source>
</evidence>
<keyword evidence="3" id="KW-0808">Transferase</keyword>
<feature type="coiled-coil region" evidence="9">
    <location>
        <begin position="283"/>
        <end position="322"/>
    </location>
</feature>
<dbReference type="RefSeq" id="XP_022309131.1">
    <property type="nucleotide sequence ID" value="XM_022453423.1"/>
</dbReference>
<dbReference type="Pfam" id="PF07714">
    <property type="entry name" value="PK_Tyr_Ser-Thr"/>
    <property type="match status" value="1"/>
</dbReference>
<evidence type="ECO:0000259" key="11">
    <source>
        <dbReference type="PROSITE" id="PS50011"/>
    </source>
</evidence>
<feature type="domain" description="SAM" evidence="12">
    <location>
        <begin position="342"/>
        <end position="411"/>
    </location>
</feature>
<evidence type="ECO:0000256" key="4">
    <source>
        <dbReference type="ARBA" id="ARBA00022741"/>
    </source>
</evidence>
<organism evidence="13 14">
    <name type="scientific">Crassostrea virginica</name>
    <name type="common">Eastern oyster</name>
    <dbReference type="NCBI Taxonomy" id="6565"/>
    <lineage>
        <taxon>Eukaryota</taxon>
        <taxon>Metazoa</taxon>
        <taxon>Spiralia</taxon>
        <taxon>Lophotrochozoa</taxon>
        <taxon>Mollusca</taxon>
        <taxon>Bivalvia</taxon>
        <taxon>Autobranchia</taxon>
        <taxon>Pteriomorphia</taxon>
        <taxon>Ostreida</taxon>
        <taxon>Ostreoidea</taxon>
        <taxon>Ostreidae</taxon>
        <taxon>Crassostrea</taxon>
    </lineage>
</organism>
<dbReference type="InterPro" id="IPR051681">
    <property type="entry name" value="Ser/Thr_Kinases-Pseudokinases"/>
</dbReference>
<feature type="compositionally biased region" description="Basic and acidic residues" evidence="10">
    <location>
        <begin position="898"/>
        <end position="927"/>
    </location>
</feature>
<dbReference type="InterPro" id="IPR001245">
    <property type="entry name" value="Ser-Thr/Tyr_kinase_cat_dom"/>
</dbReference>
<dbReference type="SUPFAM" id="SSF56112">
    <property type="entry name" value="Protein kinase-like (PK-like)"/>
    <property type="match status" value="1"/>
</dbReference>
<dbReference type="InterPro" id="IPR001660">
    <property type="entry name" value="SAM"/>
</dbReference>
<dbReference type="PROSITE" id="PS50105">
    <property type="entry name" value="SAM_DOMAIN"/>
    <property type="match status" value="1"/>
</dbReference>
<feature type="compositionally biased region" description="Low complexity" evidence="10">
    <location>
        <begin position="974"/>
        <end position="985"/>
    </location>
</feature>
<evidence type="ECO:0000256" key="1">
    <source>
        <dbReference type="ARBA" id="ARBA00004308"/>
    </source>
</evidence>
<dbReference type="Gene3D" id="3.30.200.20">
    <property type="entry name" value="Phosphorylase Kinase, domain 1"/>
    <property type="match status" value="1"/>
</dbReference>
<evidence type="ECO:0000256" key="6">
    <source>
        <dbReference type="ARBA" id="ARBA00022840"/>
    </source>
</evidence>
<dbReference type="KEGG" id="cvn:111114895"/>
<dbReference type="GO" id="GO:0030182">
    <property type="term" value="P:neuron differentiation"/>
    <property type="evidence" value="ECO:0007669"/>
    <property type="project" value="UniProtKB-ARBA"/>
</dbReference>
<dbReference type="PROSITE" id="PS00108">
    <property type="entry name" value="PROTEIN_KINASE_ST"/>
    <property type="match status" value="1"/>
</dbReference>
<comment type="subcellular location">
    <subcellularLocation>
        <location evidence="1">Endomembrane system</location>
    </subcellularLocation>
</comment>
<feature type="compositionally biased region" description="Polar residues" evidence="10">
    <location>
        <begin position="759"/>
        <end position="781"/>
    </location>
</feature>
<dbReference type="GeneID" id="111114895"/>
<dbReference type="InterPro" id="IPR008271">
    <property type="entry name" value="Ser/Thr_kinase_AS"/>
</dbReference>
<dbReference type="FunFam" id="1.10.510.10:FF:001512">
    <property type="entry name" value="Receptor tyrosine-protein kinase erbB-2"/>
    <property type="match status" value="1"/>
</dbReference>
<dbReference type="PANTHER" id="PTHR44329">
    <property type="entry name" value="SERINE/THREONINE-PROTEIN KINASE TNNI3K-RELATED"/>
    <property type="match status" value="1"/>
</dbReference>
<feature type="domain" description="Protein kinase" evidence="11">
    <location>
        <begin position="20"/>
        <end position="267"/>
    </location>
</feature>
<feature type="compositionally biased region" description="Polar residues" evidence="10">
    <location>
        <begin position="717"/>
        <end position="733"/>
    </location>
</feature>
<dbReference type="InterPro" id="IPR000719">
    <property type="entry name" value="Prot_kinase_dom"/>
</dbReference>
<dbReference type="GO" id="GO:0048468">
    <property type="term" value="P:cell development"/>
    <property type="evidence" value="ECO:0007669"/>
    <property type="project" value="UniProtKB-ARBA"/>
</dbReference>
<keyword evidence="7" id="KW-0472">Membrane</keyword>